<name>A0A8K0NRK6_9TREE</name>
<comment type="caution">
    <text evidence="1">The sequence shown here is derived from an EMBL/GenBank/DDBJ whole genome shotgun (WGS) entry which is preliminary data.</text>
</comment>
<accession>A0A8K0NRK6</accession>
<keyword evidence="2" id="KW-1185">Reference proteome</keyword>
<proteinExistence type="predicted"/>
<dbReference type="EMBL" id="JABELV010000044">
    <property type="protein sequence ID" value="KAG7561875.1"/>
    <property type="molecule type" value="Genomic_DNA"/>
</dbReference>
<protein>
    <submittedName>
        <fullName evidence="1">Uncharacterized protein</fullName>
    </submittedName>
</protein>
<sequence>MGQVRYGPHRPYTFEPLSKRSLRILHALLATHESTFLLGDFLALYPRLSRQEARTQGIGFEVLCLAAELKECVLVGWGDGRDADGDGKVAKAWLEEVWGKVETDLQDLASGDAVESRTDIDAAIDWIQGVKIHKIGEVETDSAVFIGHYLLYHPPVSPALQDVLDIPAQRTEKAHSAASTVLPLITEETIWGYILDYPTTMPANENFLDNNLRRQNVVQVNYHQVFRDGPLMGTEYFCSPLPSDLRKVKGHFERYRQRLEGVVDLSLLLNGVAQGAASAATYTLQQALEDAFTEMRS</sequence>
<evidence type="ECO:0000313" key="1">
    <source>
        <dbReference type="EMBL" id="KAG7561875.1"/>
    </source>
</evidence>
<gene>
    <name evidence="1" type="ORF">FFLO_02692</name>
</gene>
<organism evidence="1 2">
    <name type="scientific">Filobasidium floriforme</name>
    <dbReference type="NCBI Taxonomy" id="5210"/>
    <lineage>
        <taxon>Eukaryota</taxon>
        <taxon>Fungi</taxon>
        <taxon>Dikarya</taxon>
        <taxon>Basidiomycota</taxon>
        <taxon>Agaricomycotina</taxon>
        <taxon>Tremellomycetes</taxon>
        <taxon>Filobasidiales</taxon>
        <taxon>Filobasidiaceae</taxon>
        <taxon>Filobasidium</taxon>
    </lineage>
</organism>
<reference evidence="1" key="1">
    <citation type="submission" date="2020-04" db="EMBL/GenBank/DDBJ databases">
        <title>Analysis of mating type loci in Filobasidium floriforme.</title>
        <authorList>
            <person name="Nowrousian M."/>
        </authorList>
    </citation>
    <scope>NUCLEOTIDE SEQUENCE</scope>
    <source>
        <strain evidence="1">CBS 6242</strain>
    </source>
</reference>
<evidence type="ECO:0000313" key="2">
    <source>
        <dbReference type="Proteomes" id="UP000812966"/>
    </source>
</evidence>
<dbReference type="AlphaFoldDB" id="A0A8K0NRK6"/>
<dbReference type="Proteomes" id="UP000812966">
    <property type="component" value="Unassembled WGS sequence"/>
</dbReference>